<evidence type="ECO:0000256" key="1">
    <source>
        <dbReference type="SAM" id="Phobius"/>
    </source>
</evidence>
<dbReference type="AlphaFoldDB" id="A0AAD9P229"/>
<comment type="caution">
    <text evidence="2">The sequence shown here is derived from an EMBL/GenBank/DDBJ whole genome shotgun (WGS) entry which is preliminary data.</text>
</comment>
<feature type="transmembrane region" description="Helical" evidence="1">
    <location>
        <begin position="58"/>
        <end position="78"/>
    </location>
</feature>
<evidence type="ECO:0000313" key="2">
    <source>
        <dbReference type="EMBL" id="KAK2186596.1"/>
    </source>
</evidence>
<sequence>MNCIGSDEQHRVGTIITTQVVCLAIYIQFAIFIRVCVMGKVQFNVHKHNALDATFARYILDCGLGFYLPYFSTFHAWWRSDILNCSIMLHNVCDWIAYVANNACVVLAFVACCSYVRIQHVTVCLRHNRNYPRGLQPLSSPSMLITVKYIL</sequence>
<protein>
    <submittedName>
        <fullName evidence="2">Uncharacterized protein</fullName>
    </submittedName>
</protein>
<reference evidence="2" key="1">
    <citation type="journal article" date="2023" name="Mol. Biol. Evol.">
        <title>Third-Generation Sequencing Reveals the Adaptive Role of the Epigenome in Three Deep-Sea Polychaetes.</title>
        <authorList>
            <person name="Perez M."/>
            <person name="Aroh O."/>
            <person name="Sun Y."/>
            <person name="Lan Y."/>
            <person name="Juniper S.K."/>
            <person name="Young C.R."/>
            <person name="Angers B."/>
            <person name="Qian P.Y."/>
        </authorList>
    </citation>
    <scope>NUCLEOTIDE SEQUENCE</scope>
    <source>
        <strain evidence="2">R07B-5</strain>
    </source>
</reference>
<keyword evidence="1" id="KW-0812">Transmembrane</keyword>
<feature type="transmembrane region" description="Helical" evidence="1">
    <location>
        <begin position="98"/>
        <end position="118"/>
    </location>
</feature>
<proteinExistence type="predicted"/>
<keyword evidence="1" id="KW-1133">Transmembrane helix</keyword>
<gene>
    <name evidence="2" type="ORF">NP493_195g07030</name>
</gene>
<dbReference type="EMBL" id="JAODUO010000195">
    <property type="protein sequence ID" value="KAK2186596.1"/>
    <property type="molecule type" value="Genomic_DNA"/>
</dbReference>
<name>A0AAD9P229_RIDPI</name>
<keyword evidence="1" id="KW-0472">Membrane</keyword>
<keyword evidence="3" id="KW-1185">Reference proteome</keyword>
<dbReference type="Proteomes" id="UP001209878">
    <property type="component" value="Unassembled WGS sequence"/>
</dbReference>
<feature type="transmembrane region" description="Helical" evidence="1">
    <location>
        <begin position="12"/>
        <end position="37"/>
    </location>
</feature>
<organism evidence="2 3">
    <name type="scientific">Ridgeia piscesae</name>
    <name type="common">Tubeworm</name>
    <dbReference type="NCBI Taxonomy" id="27915"/>
    <lineage>
        <taxon>Eukaryota</taxon>
        <taxon>Metazoa</taxon>
        <taxon>Spiralia</taxon>
        <taxon>Lophotrochozoa</taxon>
        <taxon>Annelida</taxon>
        <taxon>Polychaeta</taxon>
        <taxon>Sedentaria</taxon>
        <taxon>Canalipalpata</taxon>
        <taxon>Sabellida</taxon>
        <taxon>Siboglinidae</taxon>
        <taxon>Ridgeia</taxon>
    </lineage>
</organism>
<accession>A0AAD9P229</accession>
<evidence type="ECO:0000313" key="3">
    <source>
        <dbReference type="Proteomes" id="UP001209878"/>
    </source>
</evidence>